<organism evidence="1 2">
    <name type="scientific">Leptospira santarosai str. CBC1416</name>
    <dbReference type="NCBI Taxonomy" id="1193059"/>
    <lineage>
        <taxon>Bacteria</taxon>
        <taxon>Pseudomonadati</taxon>
        <taxon>Spirochaetota</taxon>
        <taxon>Spirochaetia</taxon>
        <taxon>Leptospirales</taxon>
        <taxon>Leptospiraceae</taxon>
        <taxon>Leptospira</taxon>
    </lineage>
</organism>
<evidence type="ECO:0000313" key="1">
    <source>
        <dbReference type="EMBL" id="EMO56728.1"/>
    </source>
</evidence>
<evidence type="ECO:0000313" key="2">
    <source>
        <dbReference type="Proteomes" id="UP000012149"/>
    </source>
</evidence>
<dbReference type="Proteomes" id="UP000012149">
    <property type="component" value="Unassembled WGS sequence"/>
</dbReference>
<accession>M6W4K2</accession>
<gene>
    <name evidence="1" type="ORF">LEP1GSC161_0295</name>
</gene>
<name>M6W4K2_9LEPT</name>
<dbReference type="EMBL" id="AKWE02000160">
    <property type="protein sequence ID" value="EMO56728.1"/>
    <property type="molecule type" value="Genomic_DNA"/>
</dbReference>
<dbReference type="AlphaFoldDB" id="M6W4K2"/>
<protein>
    <submittedName>
        <fullName evidence="1">Uncharacterized protein</fullName>
    </submittedName>
</protein>
<proteinExistence type="predicted"/>
<reference evidence="1 2" key="1">
    <citation type="submission" date="2013-01" db="EMBL/GenBank/DDBJ databases">
        <authorList>
            <person name="Harkins D.M."/>
            <person name="Durkin A.S."/>
            <person name="Brinkac L.M."/>
            <person name="Haft D.H."/>
            <person name="Selengut J.D."/>
            <person name="Sanka R."/>
            <person name="DePew J."/>
            <person name="Purushe J."/>
            <person name="Matthias M.A."/>
            <person name="Vinetz J.M."/>
            <person name="Sutton G.G."/>
            <person name="Nierman W.C."/>
            <person name="Fouts D.E."/>
        </authorList>
    </citation>
    <scope>NUCLEOTIDE SEQUENCE [LARGE SCALE GENOMIC DNA]</scope>
    <source>
        <strain evidence="1 2">CBC1416</strain>
    </source>
</reference>
<sequence>MAFESALHFFHFSEGQKKIITLFGGIIQKFGKVHIKVIE</sequence>
<comment type="caution">
    <text evidence="1">The sequence shown here is derived from an EMBL/GenBank/DDBJ whole genome shotgun (WGS) entry which is preliminary data.</text>
</comment>